<comment type="caution">
    <text evidence="3">The sequence shown here is derived from an EMBL/GenBank/DDBJ whole genome shotgun (WGS) entry which is preliminary data.</text>
</comment>
<dbReference type="InterPro" id="IPR052897">
    <property type="entry name" value="Sec-Metab_Biosynth_Hydrolase"/>
</dbReference>
<evidence type="ECO:0000313" key="3">
    <source>
        <dbReference type="EMBL" id="KAK4116094.1"/>
    </source>
</evidence>
<feature type="domain" description="AB hydrolase-1" evidence="2">
    <location>
        <begin position="9"/>
        <end position="260"/>
    </location>
</feature>
<dbReference type="Pfam" id="PF12697">
    <property type="entry name" value="Abhydrolase_6"/>
    <property type="match status" value="1"/>
</dbReference>
<feature type="region of interest" description="Disordered" evidence="1">
    <location>
        <begin position="53"/>
        <end position="72"/>
    </location>
</feature>
<dbReference type="EMBL" id="MU853333">
    <property type="protein sequence ID" value="KAK4116094.1"/>
    <property type="molecule type" value="Genomic_DNA"/>
</dbReference>
<dbReference type="Proteomes" id="UP001302812">
    <property type="component" value="Unassembled WGS sequence"/>
</dbReference>
<gene>
    <name evidence="3" type="ORF">N656DRAFT_701728</name>
</gene>
<dbReference type="InterPro" id="IPR000073">
    <property type="entry name" value="AB_hydrolase_1"/>
</dbReference>
<evidence type="ECO:0000313" key="4">
    <source>
        <dbReference type="Proteomes" id="UP001302812"/>
    </source>
</evidence>
<dbReference type="Gene3D" id="3.40.50.1820">
    <property type="entry name" value="alpha/beta hydrolase"/>
    <property type="match status" value="1"/>
</dbReference>
<reference evidence="3" key="2">
    <citation type="submission" date="2023-05" db="EMBL/GenBank/DDBJ databases">
        <authorList>
            <consortium name="Lawrence Berkeley National Laboratory"/>
            <person name="Steindorff A."/>
            <person name="Hensen N."/>
            <person name="Bonometti L."/>
            <person name="Westerberg I."/>
            <person name="Brannstrom I.O."/>
            <person name="Guillou S."/>
            <person name="Cros-Aarteil S."/>
            <person name="Calhoun S."/>
            <person name="Haridas S."/>
            <person name="Kuo A."/>
            <person name="Mondo S."/>
            <person name="Pangilinan J."/>
            <person name="Riley R."/>
            <person name="Labutti K."/>
            <person name="Andreopoulos B."/>
            <person name="Lipzen A."/>
            <person name="Chen C."/>
            <person name="Yanf M."/>
            <person name="Daum C."/>
            <person name="Ng V."/>
            <person name="Clum A."/>
            <person name="Ohm R."/>
            <person name="Martin F."/>
            <person name="Silar P."/>
            <person name="Natvig D."/>
            <person name="Lalanne C."/>
            <person name="Gautier V."/>
            <person name="Ament-Velasquez S.L."/>
            <person name="Kruys A."/>
            <person name="Hutchinson M.I."/>
            <person name="Powell A.J."/>
            <person name="Barry K."/>
            <person name="Miller A.N."/>
            <person name="Grigoriev I.V."/>
            <person name="Debuchy R."/>
            <person name="Gladieux P."/>
            <person name="Thoren M.H."/>
            <person name="Johannesson H."/>
        </authorList>
    </citation>
    <scope>NUCLEOTIDE SEQUENCE</scope>
    <source>
        <strain evidence="3">CBS 508.74</strain>
    </source>
</reference>
<organism evidence="3 4">
    <name type="scientific">Canariomyces notabilis</name>
    <dbReference type="NCBI Taxonomy" id="2074819"/>
    <lineage>
        <taxon>Eukaryota</taxon>
        <taxon>Fungi</taxon>
        <taxon>Dikarya</taxon>
        <taxon>Ascomycota</taxon>
        <taxon>Pezizomycotina</taxon>
        <taxon>Sordariomycetes</taxon>
        <taxon>Sordariomycetidae</taxon>
        <taxon>Sordariales</taxon>
        <taxon>Chaetomiaceae</taxon>
        <taxon>Canariomyces</taxon>
    </lineage>
</organism>
<dbReference type="PANTHER" id="PTHR37017:SF13">
    <property type="entry name" value="AB HYDROLASE-1 DOMAIN-CONTAINING PROTEIN"/>
    <property type="match status" value="1"/>
</dbReference>
<protein>
    <submittedName>
        <fullName evidence="3">Alpha/beta-hydrolase</fullName>
    </submittedName>
</protein>
<dbReference type="InterPro" id="IPR029058">
    <property type="entry name" value="AB_hydrolase_fold"/>
</dbReference>
<proteinExistence type="predicted"/>
<keyword evidence="4" id="KW-1185">Reference proteome</keyword>
<reference evidence="3" key="1">
    <citation type="journal article" date="2023" name="Mol. Phylogenet. Evol.">
        <title>Genome-scale phylogeny and comparative genomics of the fungal order Sordariales.</title>
        <authorList>
            <person name="Hensen N."/>
            <person name="Bonometti L."/>
            <person name="Westerberg I."/>
            <person name="Brannstrom I.O."/>
            <person name="Guillou S."/>
            <person name="Cros-Aarteil S."/>
            <person name="Calhoun S."/>
            <person name="Haridas S."/>
            <person name="Kuo A."/>
            <person name="Mondo S."/>
            <person name="Pangilinan J."/>
            <person name="Riley R."/>
            <person name="LaButti K."/>
            <person name="Andreopoulos B."/>
            <person name="Lipzen A."/>
            <person name="Chen C."/>
            <person name="Yan M."/>
            <person name="Daum C."/>
            <person name="Ng V."/>
            <person name="Clum A."/>
            <person name="Steindorff A."/>
            <person name="Ohm R.A."/>
            <person name="Martin F."/>
            <person name="Silar P."/>
            <person name="Natvig D.O."/>
            <person name="Lalanne C."/>
            <person name="Gautier V."/>
            <person name="Ament-Velasquez S.L."/>
            <person name="Kruys A."/>
            <person name="Hutchinson M.I."/>
            <person name="Powell A.J."/>
            <person name="Barry K."/>
            <person name="Miller A.N."/>
            <person name="Grigoriev I.V."/>
            <person name="Debuchy R."/>
            <person name="Gladieux P."/>
            <person name="Hiltunen Thoren M."/>
            <person name="Johannesson H."/>
        </authorList>
    </citation>
    <scope>NUCLEOTIDE SEQUENCE</scope>
    <source>
        <strain evidence="3">CBS 508.74</strain>
    </source>
</reference>
<sequence>MAPVPDLAVVVCHGSYHTPAPYGPLLEAMQTRGIAACCPRLPTADLAKLNVGDVNNPDFDREPPPGGYPQGEEDTEAVLEVLRPLVEAGKEVLLVGHSSGGWTATQVAQPELQAKVRKAKGLAGGVIGVFYAGAFVIPVGESISSFFQPKDGSFVTPPFVTFHKHGPAGLGTIVNAEKFLFNDLDEATAKKWAATLTASPILTTKLTNDAYSALPCAYLVLDGDLTLPREYQEGMASLLTLKNANSSIYHCPAGHSPHLSWTGGMVDTICNFIERIKAQ</sequence>
<dbReference type="AlphaFoldDB" id="A0AAN6YX26"/>
<dbReference type="SUPFAM" id="SSF53474">
    <property type="entry name" value="alpha/beta-Hydrolases"/>
    <property type="match status" value="1"/>
</dbReference>
<evidence type="ECO:0000259" key="2">
    <source>
        <dbReference type="Pfam" id="PF12697"/>
    </source>
</evidence>
<evidence type="ECO:0000256" key="1">
    <source>
        <dbReference type="SAM" id="MobiDB-lite"/>
    </source>
</evidence>
<dbReference type="RefSeq" id="XP_064673664.1">
    <property type="nucleotide sequence ID" value="XM_064810966.1"/>
</dbReference>
<dbReference type="GeneID" id="89935091"/>
<name>A0AAN6YX26_9PEZI</name>
<accession>A0AAN6YX26</accession>
<dbReference type="PANTHER" id="PTHR37017">
    <property type="entry name" value="AB HYDROLASE-1 DOMAIN-CONTAINING PROTEIN-RELATED"/>
    <property type="match status" value="1"/>
</dbReference>